<dbReference type="RefSeq" id="WP_122936836.1">
    <property type="nucleotide sequence ID" value="NZ_JBHSNT010000003.1"/>
</dbReference>
<evidence type="ECO:0000313" key="4">
    <source>
        <dbReference type="Proteomes" id="UP000275048"/>
    </source>
</evidence>
<dbReference type="EMBL" id="RHHB01000015">
    <property type="protein sequence ID" value="RNB49704.1"/>
    <property type="molecule type" value="Genomic_DNA"/>
</dbReference>
<accession>A0A3M8AER4</accession>
<evidence type="ECO:0000313" key="3">
    <source>
        <dbReference type="EMBL" id="RNB49704.1"/>
    </source>
</evidence>
<organism evidence="3 4">
    <name type="scientific">Agromyces tardus</name>
    <dbReference type="NCBI Taxonomy" id="2583849"/>
    <lineage>
        <taxon>Bacteria</taxon>
        <taxon>Bacillati</taxon>
        <taxon>Actinomycetota</taxon>
        <taxon>Actinomycetes</taxon>
        <taxon>Micrococcales</taxon>
        <taxon>Microbacteriaceae</taxon>
        <taxon>Agromyces</taxon>
    </lineage>
</organism>
<keyword evidence="2" id="KW-1133">Transmembrane helix</keyword>
<feature type="transmembrane region" description="Helical" evidence="2">
    <location>
        <begin position="582"/>
        <end position="602"/>
    </location>
</feature>
<reference evidence="3 4" key="1">
    <citation type="submission" date="2018-10" db="EMBL/GenBank/DDBJ databases">
        <title>Isolation, diversity and antibacterial activity of antinobacteria from the wheat rhizosphere soil.</title>
        <authorList>
            <person name="Sun T."/>
        </authorList>
    </citation>
    <scope>NUCLEOTIDE SEQUENCE [LARGE SCALE GENOMIC DNA]</scope>
    <source>
        <strain evidence="3 4">SJ-23</strain>
    </source>
</reference>
<gene>
    <name evidence="3" type="ORF">EDM22_09595</name>
</gene>
<feature type="transmembrane region" description="Helical" evidence="2">
    <location>
        <begin position="470"/>
        <end position="487"/>
    </location>
</feature>
<sequence length="753" mass="82177">MLIAPKPKPADFTPEGVAADPFDVALVVVHGMGNAYKSQILLEWAEPLLERIDWMTRDLAAGARKDDPRFGVTVARSDLSGPVPIVTATVGVPDADAPDGIVERRIAIVEARWSESFAPMTRRQVFRWAVTFLWRAISRMLVQYGRTVALIPLLRARAHARAALPLMRKIVVVLLDALRFLAGAIVVIALDVVIVALGAVATIVMPLLSPLLLIPWVKERAQEVIDGIIESIGDVATWKERPLRAAAMRLVFRDALDHAARLVGVDPDAEAAAREARVAGGGPRDGAPPSPAEPHVQVLAHSQGAAVAAYALFSDTLVPSDYRVLRLTTVGAAVVLLGRDKWKGRPDEYHPVQAWIDHSRDVIWENQWAVWDPFAAGPIADDTRSARERWRASYFPGVPEQGADAPPDGPAEQAVHNTSQPFLDHAMYYANTLQVVEPAARALLPERFPKPAPEVAYVANRLMVIDRESLGINILLAVVIAACVPGIPAVSRFLAGLVGTVGGWIAALLGILPFVDSEDALPGWSISFLTAPGDEGTQLSDWGWAFASALLLALLVWLNQLLAGRTTRALLWNRCSPNPWRWLVVSSVGRAMYTLIAALALWFLSSSLNAGQPWLPLVAVVVIVAAIFAFVAPLVAPAPVRVPARRPAPEGAVPPAPVAPEPSRLTLGDSVRSDAFRNEFTTRMQQRRSAYDAQDEADDLRARRESWFWRLRLRVRRRLLRRIEDWFFHPPKWPSHSTPDSAAGATPGASPQP</sequence>
<evidence type="ECO:0000256" key="1">
    <source>
        <dbReference type="SAM" id="MobiDB-lite"/>
    </source>
</evidence>
<name>A0A3M8AER4_9MICO</name>
<feature type="region of interest" description="Disordered" evidence="1">
    <location>
        <begin position="648"/>
        <end position="667"/>
    </location>
</feature>
<keyword evidence="2" id="KW-0472">Membrane</keyword>
<proteinExistence type="predicted"/>
<protein>
    <submittedName>
        <fullName evidence="3">Uncharacterized protein</fullName>
    </submittedName>
</protein>
<feature type="transmembrane region" description="Helical" evidence="2">
    <location>
        <begin position="614"/>
        <end position="636"/>
    </location>
</feature>
<evidence type="ECO:0000256" key="2">
    <source>
        <dbReference type="SAM" id="Phobius"/>
    </source>
</evidence>
<dbReference type="OrthoDB" id="4892069at2"/>
<feature type="region of interest" description="Disordered" evidence="1">
    <location>
        <begin position="731"/>
        <end position="753"/>
    </location>
</feature>
<keyword evidence="4" id="KW-1185">Reference proteome</keyword>
<dbReference type="Proteomes" id="UP000275048">
    <property type="component" value="Unassembled WGS sequence"/>
</dbReference>
<keyword evidence="2" id="KW-0812">Transmembrane</keyword>
<feature type="transmembrane region" description="Helical" evidence="2">
    <location>
        <begin position="177"/>
        <end position="208"/>
    </location>
</feature>
<dbReference type="AlphaFoldDB" id="A0A3M8AER4"/>
<feature type="transmembrane region" description="Helical" evidence="2">
    <location>
        <begin position="494"/>
        <end position="515"/>
    </location>
</feature>
<comment type="caution">
    <text evidence="3">The sequence shown here is derived from an EMBL/GenBank/DDBJ whole genome shotgun (WGS) entry which is preliminary data.</text>
</comment>
<feature type="transmembrane region" description="Helical" evidence="2">
    <location>
        <begin position="542"/>
        <end position="562"/>
    </location>
</feature>